<keyword evidence="2" id="KW-0012">Acyltransferase</keyword>
<keyword evidence="1" id="KW-0808">Transferase</keyword>
<feature type="domain" description="N-acetyltransferase" evidence="3">
    <location>
        <begin position="2"/>
        <end position="147"/>
    </location>
</feature>
<dbReference type="SUPFAM" id="SSF55729">
    <property type="entry name" value="Acyl-CoA N-acyltransferases (Nat)"/>
    <property type="match status" value="1"/>
</dbReference>
<dbReference type="InterPro" id="IPR016181">
    <property type="entry name" value="Acyl_CoA_acyltransferase"/>
</dbReference>
<gene>
    <name evidence="4" type="ORF">GCM10007879_09140</name>
</gene>
<dbReference type="CDD" id="cd04301">
    <property type="entry name" value="NAT_SF"/>
    <property type="match status" value="1"/>
</dbReference>
<evidence type="ECO:0000259" key="3">
    <source>
        <dbReference type="PROSITE" id="PS51186"/>
    </source>
</evidence>
<dbReference type="Proteomes" id="UP001161405">
    <property type="component" value="Unassembled WGS sequence"/>
</dbReference>
<comment type="caution">
    <text evidence="4">The sequence shown here is derived from an EMBL/GenBank/DDBJ whole genome shotgun (WGS) entry which is preliminary data.</text>
</comment>
<dbReference type="InterPro" id="IPR000182">
    <property type="entry name" value="GNAT_dom"/>
</dbReference>
<proteinExistence type="predicted"/>
<evidence type="ECO:0000313" key="5">
    <source>
        <dbReference type="Proteomes" id="UP001161405"/>
    </source>
</evidence>
<dbReference type="Pfam" id="PF13508">
    <property type="entry name" value="Acetyltransf_7"/>
    <property type="match status" value="1"/>
</dbReference>
<dbReference type="Gene3D" id="3.40.630.30">
    <property type="match status" value="1"/>
</dbReference>
<dbReference type="EMBL" id="BSNI01000002">
    <property type="protein sequence ID" value="GLQ16665.1"/>
    <property type="molecule type" value="Genomic_DNA"/>
</dbReference>
<dbReference type="PROSITE" id="PS51186">
    <property type="entry name" value="GNAT"/>
    <property type="match status" value="1"/>
</dbReference>
<name>A0ABQ5UN00_9HYPH</name>
<dbReference type="PANTHER" id="PTHR43877">
    <property type="entry name" value="AMINOALKYLPHOSPHONATE N-ACETYLTRANSFERASE-RELATED-RELATED"/>
    <property type="match status" value="1"/>
</dbReference>
<accession>A0ABQ5UN00</accession>
<evidence type="ECO:0000256" key="2">
    <source>
        <dbReference type="ARBA" id="ARBA00023315"/>
    </source>
</evidence>
<evidence type="ECO:0000256" key="1">
    <source>
        <dbReference type="ARBA" id="ARBA00022679"/>
    </source>
</evidence>
<sequence>MVQLRIATSDDIEAIAQLFLRSRQVALPFLPIVHSPEEDRKHMREMHVRGRITLAEEAEQVVGFIVDLDGWIAHLYLDPDRRQQGIGQRLIDDAKARHDALELWCFQQNWAARAFYEKNGFVAIKETDGENEEKLPDRLYRWRKGAN</sequence>
<reference evidence="4" key="1">
    <citation type="journal article" date="2014" name="Int. J. Syst. Evol. Microbiol.">
        <title>Complete genome of a new Firmicutes species belonging to the dominant human colonic microbiota ('Ruminococcus bicirculans') reveals two chromosomes and a selective capacity to utilize plant glucans.</title>
        <authorList>
            <consortium name="NISC Comparative Sequencing Program"/>
            <person name="Wegmann U."/>
            <person name="Louis P."/>
            <person name="Goesmann A."/>
            <person name="Henrissat B."/>
            <person name="Duncan S.H."/>
            <person name="Flint H.J."/>
        </authorList>
    </citation>
    <scope>NUCLEOTIDE SEQUENCE</scope>
    <source>
        <strain evidence="4">NBRC 107169</strain>
    </source>
</reference>
<protein>
    <submittedName>
        <fullName evidence="4">N-acetyltransferase GCN5</fullName>
    </submittedName>
</protein>
<organism evidence="4 5">
    <name type="scientific">Maritalea porphyrae</name>
    <dbReference type="NCBI Taxonomy" id="880732"/>
    <lineage>
        <taxon>Bacteria</taxon>
        <taxon>Pseudomonadati</taxon>
        <taxon>Pseudomonadota</taxon>
        <taxon>Alphaproteobacteria</taxon>
        <taxon>Hyphomicrobiales</taxon>
        <taxon>Devosiaceae</taxon>
        <taxon>Maritalea</taxon>
    </lineage>
</organism>
<keyword evidence="5" id="KW-1185">Reference proteome</keyword>
<reference evidence="4" key="2">
    <citation type="submission" date="2023-01" db="EMBL/GenBank/DDBJ databases">
        <title>Draft genome sequence of Maritalea porphyrae strain NBRC 107169.</title>
        <authorList>
            <person name="Sun Q."/>
            <person name="Mori K."/>
        </authorList>
    </citation>
    <scope>NUCLEOTIDE SEQUENCE</scope>
    <source>
        <strain evidence="4">NBRC 107169</strain>
    </source>
</reference>
<evidence type="ECO:0000313" key="4">
    <source>
        <dbReference type="EMBL" id="GLQ16665.1"/>
    </source>
</evidence>
<dbReference type="InterPro" id="IPR050832">
    <property type="entry name" value="Bact_Acetyltransf"/>
</dbReference>
<dbReference type="RefSeq" id="WP_284362347.1">
    <property type="nucleotide sequence ID" value="NZ_BSNI01000002.1"/>
</dbReference>